<reference evidence="1 2" key="2">
    <citation type="submission" date="2020-04" db="EMBL/GenBank/DDBJ databases">
        <title>Genome sequencing and assembly of multiple isolates from the Colletotrichum gloeosporioides species complex.</title>
        <authorList>
            <person name="Gan P."/>
            <person name="Shirasu K."/>
        </authorList>
    </citation>
    <scope>NUCLEOTIDE SEQUENCE [LARGE SCALE GENOMIC DNA]</scope>
    <source>
        <strain evidence="1 2">Nara gc5</strain>
    </source>
</reference>
<name>A0A7J6J5C3_COLFN</name>
<dbReference type="EMBL" id="ANPB02000004">
    <property type="protein sequence ID" value="KAF4485031.1"/>
    <property type="molecule type" value="Genomic_DNA"/>
</dbReference>
<dbReference type="Proteomes" id="UP000011096">
    <property type="component" value="Unassembled WGS sequence"/>
</dbReference>
<comment type="caution">
    <text evidence="1">The sequence shown here is derived from an EMBL/GenBank/DDBJ whole genome shotgun (WGS) entry which is preliminary data.</text>
</comment>
<evidence type="ECO:0000313" key="1">
    <source>
        <dbReference type="EMBL" id="KAF4485031.1"/>
    </source>
</evidence>
<dbReference type="GeneID" id="43610147"/>
<organism evidence="1 2">
    <name type="scientific">Colletotrichum fructicola (strain Nara gc5)</name>
    <name type="common">Anthracnose fungus</name>
    <name type="synonym">Colletotrichum gloeosporioides (strain Nara gc5)</name>
    <dbReference type="NCBI Taxonomy" id="1213859"/>
    <lineage>
        <taxon>Eukaryota</taxon>
        <taxon>Fungi</taxon>
        <taxon>Dikarya</taxon>
        <taxon>Ascomycota</taxon>
        <taxon>Pezizomycotina</taxon>
        <taxon>Sordariomycetes</taxon>
        <taxon>Hypocreomycetidae</taxon>
        <taxon>Glomerellales</taxon>
        <taxon>Glomerellaceae</taxon>
        <taxon>Colletotrichum</taxon>
        <taxon>Colletotrichum gloeosporioides species complex</taxon>
    </lineage>
</organism>
<evidence type="ECO:0000313" key="2">
    <source>
        <dbReference type="Proteomes" id="UP000011096"/>
    </source>
</evidence>
<dbReference type="RefSeq" id="XP_031891718.1">
    <property type="nucleotide sequence ID" value="XM_032026000.1"/>
</dbReference>
<keyword evidence="2" id="KW-1185">Reference proteome</keyword>
<dbReference type="AlphaFoldDB" id="A0A7J6J5C3"/>
<dbReference type="OrthoDB" id="5236270at2759"/>
<gene>
    <name evidence="1" type="ORF">CGGC5_v008322</name>
</gene>
<accession>A0A7J6J5C3</accession>
<proteinExistence type="predicted"/>
<protein>
    <submittedName>
        <fullName evidence="1">Uncharacterized protein</fullName>
    </submittedName>
</protein>
<dbReference type="InParanoid" id="A0A7J6J5C3"/>
<sequence length="457" mass="50770">MPHSAADRNLWLAYANAVKEAIQFEPTHGTALYLSSKAQKGPFASPRIPLEYTNAGIYEAANNHLRTRDLFYHPDSRDSYVKSLRTFLQSVDAVSEGARGDVHISIESCIRELEDSLEIYEKSADKARRTFKKHSDVGMTGDSTFSQWHQTNAPAFCNSIRDVEVASDALLAAGSVLIGPRAQKWNQDLRKLLYAMMSEQEIPGMTMPIDMDFTLRSGEKAQKLLNKIKLRKKAGPSKVVACVPAFYCPDYENVVRDWIGAGRRDEPGDRLYVRYAEGEIADEGGFGHEEQGNSFKFTYPPWLSFYVDGHELPFKAVMQDSDVDITISFDNLRIVKVAPGAWNLDNLSSSYPRMKAGLSTDTKKIAQPHRLVVINNLVLRISFSGRVVAEVAKQLNRIQYYGGFLNVLGVSAAIDQDRSTDQTSHTATWNAEDGVLEVIPTVDGGFATFIGTVGKAL</sequence>
<reference evidence="1 2" key="1">
    <citation type="submission" date="2012-08" db="EMBL/GenBank/DDBJ databases">
        <authorList>
            <person name="Gan P.H.P."/>
            <person name="Ikeda K."/>
            <person name="Irieda H."/>
            <person name="Narusaka M."/>
            <person name="O'Connell R.J."/>
            <person name="Narusaka Y."/>
            <person name="Takano Y."/>
            <person name="Kubo Y."/>
            <person name="Shirasu K."/>
        </authorList>
    </citation>
    <scope>NUCLEOTIDE SEQUENCE [LARGE SCALE GENOMIC DNA]</scope>
    <source>
        <strain evidence="1 2">Nara gc5</strain>
    </source>
</reference>